<protein>
    <recommendedName>
        <fullName evidence="2">CARDB domain-containing protein</fullName>
    </recommendedName>
</protein>
<reference evidence="5" key="1">
    <citation type="submission" date="2010-02" db="EMBL/GenBank/DDBJ databases">
        <title>Complete sequence of plasmid 1 of Natrialba magadii ATCC 43099.</title>
        <authorList>
            <consortium name="US DOE Joint Genome Institute"/>
            <person name="Lucas S."/>
            <person name="Copeland A."/>
            <person name="Lapidus A."/>
            <person name="Cheng J.-F."/>
            <person name="Bruce D."/>
            <person name="Goodwin L."/>
            <person name="Pitluck S."/>
            <person name="Davenport K."/>
            <person name="Saunders E."/>
            <person name="Detter J.C."/>
            <person name="Han C."/>
            <person name="Tapia R."/>
            <person name="Land M."/>
            <person name="Hauser L."/>
            <person name="Kyrpides N."/>
            <person name="Mikhailova N."/>
            <person name="De Castro R.E."/>
            <person name="Maupin-Furlow J.A."/>
            <person name="Woyke T."/>
        </authorList>
    </citation>
    <scope>NUCLEOTIDE SEQUENCE [LARGE SCALE GENOMIC DNA]</scope>
    <source>
        <strain evidence="5">ATCC 43099 / DSM 3394 / CCM 3739 / CIP 104546 / IAM 13178 / JCM 8861 / NBRC 102185 / NCIMB 2190 / MS3</strain>
        <plasmid evidence="5">pNMAG01</plasmid>
    </source>
</reference>
<evidence type="ECO:0000313" key="5">
    <source>
        <dbReference type="Proteomes" id="UP000001879"/>
    </source>
</evidence>
<dbReference type="Pfam" id="PF07705">
    <property type="entry name" value="CARDB"/>
    <property type="match status" value="1"/>
</dbReference>
<dbReference type="Gene3D" id="2.60.40.10">
    <property type="entry name" value="Immunoglobulins"/>
    <property type="match status" value="2"/>
</dbReference>
<keyword evidence="1" id="KW-0472">Membrane</keyword>
<evidence type="ECO:0000313" key="4">
    <source>
        <dbReference type="EMBL" id="ELY32714.1"/>
    </source>
</evidence>
<reference evidence="3" key="4">
    <citation type="submission" date="2016-09" db="EMBL/GenBank/DDBJ databases">
        <authorList>
            <person name="Pfeiffer F."/>
        </authorList>
    </citation>
    <scope>NUCLEOTIDE SEQUENCE</scope>
    <source>
        <strain evidence="3">ATCC 43099</strain>
        <plasmid evidence="3">pNMAG01</plasmid>
    </source>
</reference>
<keyword evidence="1" id="KW-1133">Transmembrane helix</keyword>
<dbReference type="AlphaFoldDB" id="D3T127"/>
<proteinExistence type="predicted"/>
<gene>
    <name evidence="3" type="ordered locus">Nmag_3744</name>
    <name evidence="4" type="ORF">C500_03419</name>
</gene>
<dbReference type="HOGENOM" id="CLU_524414_0_0_2"/>
<dbReference type="InterPro" id="IPR013783">
    <property type="entry name" value="Ig-like_fold"/>
</dbReference>
<evidence type="ECO:0000256" key="1">
    <source>
        <dbReference type="SAM" id="Phobius"/>
    </source>
</evidence>
<dbReference type="EMBL" id="CP001933">
    <property type="protein sequence ID" value="ADD07286.1"/>
    <property type="molecule type" value="Genomic_DNA"/>
</dbReference>
<evidence type="ECO:0000259" key="2">
    <source>
        <dbReference type="Pfam" id="PF07705"/>
    </source>
</evidence>
<geneLocation type="plasmid" evidence="3 5">
    <name>pNMAG01</name>
</geneLocation>
<reference evidence="4 6" key="3">
    <citation type="journal article" date="2014" name="PLoS Genet.">
        <title>Phylogenetically driven sequencing of extremely halophilic archaea reveals strategies for static and dynamic osmo-response.</title>
        <authorList>
            <person name="Becker E.A."/>
            <person name="Seitzer P.M."/>
            <person name="Tritt A."/>
            <person name="Larsen D."/>
            <person name="Krusor M."/>
            <person name="Yao A.I."/>
            <person name="Wu D."/>
            <person name="Madern D."/>
            <person name="Eisen J.A."/>
            <person name="Darling A.E."/>
            <person name="Facciotti M.T."/>
        </authorList>
    </citation>
    <scope>NUCLEOTIDE SEQUENCE [LARGE SCALE GENOMIC DNA]</scope>
    <source>
        <strain evidence="6">ATCC 43099 / DSM 3394 / CCM 3739 / CIP 104546 / IAM 13178 / JCM 8861 / NBRC 102185 / NCIMB 2190 / MS3</strain>
        <strain evidence="4">MS-3</strain>
    </source>
</reference>
<dbReference type="PATRIC" id="fig|547559.17.peg.652"/>
<dbReference type="InterPro" id="IPR011635">
    <property type="entry name" value="CARDB"/>
</dbReference>
<accession>D3T127</accession>
<reference evidence="3 5" key="2">
    <citation type="journal article" date="2012" name="BMC Genomics">
        <title>A comparative genomics perspective on the genetic content of the alkaliphilic haloarchaeon Natrialba magadii ATCC 43099T.</title>
        <authorList>
            <person name="Siddaramappa S."/>
            <person name="Challacombe J.F."/>
            <person name="Decastro R.E."/>
            <person name="Pfeiffer F."/>
            <person name="Sastre D.E."/>
            <person name="Gimenez M.I."/>
            <person name="Paggi R.A."/>
            <person name="Detter J.C."/>
            <person name="Davenport K.W."/>
            <person name="Goodwin L.A."/>
            <person name="Kyrpides N."/>
            <person name="Tapia R."/>
            <person name="Pitluck S."/>
            <person name="Lucas S."/>
            <person name="Woyke T."/>
            <person name="Maupin-Furlow J.A."/>
        </authorList>
    </citation>
    <scope>NUCLEOTIDE SEQUENCE [LARGE SCALE GENOMIC DNA]</scope>
    <source>
        <strain evidence="3">ATCC 43099</strain>
        <strain evidence="5">ATCC 43099 / DSM 3394 / CCM 3739 / CIP 104546 / IAM 13178 / JCM 8861 / NBRC 102185 / NCIMB 2190 / MS3</strain>
    </source>
</reference>
<dbReference type="OrthoDB" id="271491at2157"/>
<dbReference type="KEGG" id="nmg:Nmag_3744"/>
<evidence type="ECO:0000313" key="3">
    <source>
        <dbReference type="EMBL" id="ADD07286.1"/>
    </source>
</evidence>
<name>D3T127_NATMM</name>
<dbReference type="GeneID" id="8826614"/>
<keyword evidence="1" id="KW-0812">Transmembrane</keyword>
<dbReference type="Proteomes" id="UP000011543">
    <property type="component" value="Unassembled WGS sequence"/>
</dbReference>
<keyword evidence="5" id="KW-1185">Reference proteome</keyword>
<feature type="transmembrane region" description="Helical" evidence="1">
    <location>
        <begin position="382"/>
        <end position="403"/>
    </location>
</feature>
<dbReference type="EMBL" id="AOHS01000012">
    <property type="protein sequence ID" value="ELY32714.1"/>
    <property type="molecule type" value="Genomic_DNA"/>
</dbReference>
<evidence type="ECO:0000313" key="6">
    <source>
        <dbReference type="Proteomes" id="UP000011543"/>
    </source>
</evidence>
<sequence>MNGKLLLVCLLALCATVPTVAVSVAGEPAAEPQTETLADGSLTLESTSPYAIIDDDTGGAETGELEVNLTQLNDEAVTTIDDLMEITAHDDSIEEVAFESDALTFYESASRTPITAANPVSLDADESVSIGVTADTTVPADEYSKEHAEYTVAIETTDDETRPQPSGPELTVTDVAISVRETTGDTGTNQQLQPGKPLVVTATYENVGDTTGSKPVTLSANGTIVDTGSVTLDPGETDTLQFEWHPHSPGPLEIGIGDEDALLYSQTVPVGDGSDHEPELVVDETVLESDAVDPGEETTVRATVSNTGNKAGTFTPGLAVGGLVVDDRAVSLAPGEQATVAFAFSMDDPGTYELAVADEPAGTVTVGEDNATVLTPLSVTEFASPTVVVAAPPAAITLVLVWYRGVGRITSIRLYR</sequence>
<keyword evidence="3" id="KW-0614">Plasmid</keyword>
<feature type="domain" description="CARDB" evidence="2">
    <location>
        <begin position="278"/>
        <end position="365"/>
    </location>
</feature>
<dbReference type="RefSeq" id="WP_004214212.1">
    <property type="nucleotide sequence ID" value="NC_013923.1"/>
</dbReference>
<organism evidence="3 5">
    <name type="scientific">Natrialba magadii (strain ATCC 43099 / DSM 3394 / CCM 3739 / CIP 104546 / IAM 13178 / JCM 8861 / NBRC 102185 / NCIMB 2190 / MS3)</name>
    <name type="common">Natronobacterium magadii</name>
    <dbReference type="NCBI Taxonomy" id="547559"/>
    <lineage>
        <taxon>Archaea</taxon>
        <taxon>Methanobacteriati</taxon>
        <taxon>Methanobacteriota</taxon>
        <taxon>Stenosarchaea group</taxon>
        <taxon>Halobacteria</taxon>
        <taxon>Halobacteriales</taxon>
        <taxon>Natrialbaceae</taxon>
        <taxon>Natrialba</taxon>
    </lineage>
</organism>
<dbReference type="Proteomes" id="UP000001879">
    <property type="component" value="Plasmid pNMAG01"/>
</dbReference>